<evidence type="ECO:0000313" key="2">
    <source>
        <dbReference type="EMBL" id="KAJ7024677.1"/>
    </source>
</evidence>
<dbReference type="EMBL" id="JARJCM010000166">
    <property type="protein sequence ID" value="KAJ7024677.1"/>
    <property type="molecule type" value="Genomic_DNA"/>
</dbReference>
<protein>
    <submittedName>
        <fullName evidence="2">Uncharacterized protein</fullName>
    </submittedName>
</protein>
<dbReference type="SUPFAM" id="SSF101447">
    <property type="entry name" value="Formin homology 2 domain (FH2 domain)"/>
    <property type="match status" value="1"/>
</dbReference>
<feature type="compositionally biased region" description="Pro residues" evidence="1">
    <location>
        <begin position="93"/>
        <end position="106"/>
    </location>
</feature>
<evidence type="ECO:0000256" key="1">
    <source>
        <dbReference type="SAM" id="MobiDB-lite"/>
    </source>
</evidence>
<evidence type="ECO:0000313" key="3">
    <source>
        <dbReference type="Proteomes" id="UP001218188"/>
    </source>
</evidence>
<dbReference type="AlphaFoldDB" id="A0AAD6SCF1"/>
<keyword evidence="3" id="KW-1185">Reference proteome</keyword>
<proteinExistence type="predicted"/>
<dbReference type="Proteomes" id="UP001218188">
    <property type="component" value="Unassembled WGS sequence"/>
</dbReference>
<feature type="region of interest" description="Disordered" evidence="1">
    <location>
        <begin position="77"/>
        <end position="116"/>
    </location>
</feature>
<accession>A0AAD6SCF1</accession>
<reference evidence="2" key="1">
    <citation type="submission" date="2023-03" db="EMBL/GenBank/DDBJ databases">
        <title>Massive genome expansion in bonnet fungi (Mycena s.s.) driven by repeated elements and novel gene families across ecological guilds.</title>
        <authorList>
            <consortium name="Lawrence Berkeley National Laboratory"/>
            <person name="Harder C.B."/>
            <person name="Miyauchi S."/>
            <person name="Viragh M."/>
            <person name="Kuo A."/>
            <person name="Thoen E."/>
            <person name="Andreopoulos B."/>
            <person name="Lu D."/>
            <person name="Skrede I."/>
            <person name="Drula E."/>
            <person name="Henrissat B."/>
            <person name="Morin E."/>
            <person name="Kohler A."/>
            <person name="Barry K."/>
            <person name="LaButti K."/>
            <person name="Morin E."/>
            <person name="Salamov A."/>
            <person name="Lipzen A."/>
            <person name="Mereny Z."/>
            <person name="Hegedus B."/>
            <person name="Baldrian P."/>
            <person name="Stursova M."/>
            <person name="Weitz H."/>
            <person name="Taylor A."/>
            <person name="Grigoriev I.V."/>
            <person name="Nagy L.G."/>
            <person name="Martin F."/>
            <person name="Kauserud H."/>
        </authorList>
    </citation>
    <scope>NUCLEOTIDE SEQUENCE</scope>
    <source>
        <strain evidence="2">CBHHK200</strain>
    </source>
</reference>
<comment type="caution">
    <text evidence="2">The sequence shown here is derived from an EMBL/GenBank/DDBJ whole genome shotgun (WGS) entry which is preliminary data.</text>
</comment>
<sequence length="493" mass="51279">MTSDPSALTNTPTLLIVPSFTLDPTPPLAPIPNAAATALSAIVGAAAVIPVEEPMTLRPHKAQSFVSFLEDDPFSPDLEDFFAPPSSKGKGKTPPPPPPPPPPPMQDNPSAGSSHIAPPQFLVDIGYTLHEMPKRWAAPEHKTTRMLTDTAAMGLAVLDDKIKDLADGIDARLVAFAAEQAELPRAPGITADPFDTSTATAVISAINKHTANAGAMTGILNGALARLSTVEETTNQISTLTATVESFGSALSSALGRLSALSGSASLLAASDDSALRTVIFDVMNTNGKRSLVDPAVEDPSKRPAALVVNIPAAYTVYPVPPPAPAFAAPGFASAAAPTLAPVTAFAPIPIAYAPAPPTAVAPAYAPAPPPAFPAPPAAFAAAPPTAPGAPAYPLPPPTGPPRPRIDPAREVLFGPMSWSKEPKELQQQPRSLINNVLGFPLMRPVRYNSRKGTDDATVVLSFESDEVAKWFVGTWNNNSRFGYEVCVARLNV</sequence>
<name>A0AAD6SCF1_9AGAR</name>
<organism evidence="2 3">
    <name type="scientific">Mycena alexandri</name>
    <dbReference type="NCBI Taxonomy" id="1745969"/>
    <lineage>
        <taxon>Eukaryota</taxon>
        <taxon>Fungi</taxon>
        <taxon>Dikarya</taxon>
        <taxon>Basidiomycota</taxon>
        <taxon>Agaricomycotina</taxon>
        <taxon>Agaricomycetes</taxon>
        <taxon>Agaricomycetidae</taxon>
        <taxon>Agaricales</taxon>
        <taxon>Marasmiineae</taxon>
        <taxon>Mycenaceae</taxon>
        <taxon>Mycena</taxon>
    </lineage>
</organism>
<gene>
    <name evidence="2" type="ORF">C8F04DRAFT_1301826</name>
</gene>